<protein>
    <submittedName>
        <fullName evidence="2">Uncharacterized protein</fullName>
    </submittedName>
</protein>
<dbReference type="EMBL" id="CADCTE010000156">
    <property type="protein sequence ID" value="CAA9264097.1"/>
    <property type="molecule type" value="Genomic_DNA"/>
</dbReference>
<organism evidence="2">
    <name type="scientific">uncultured Arthrobacter sp</name>
    <dbReference type="NCBI Taxonomy" id="114050"/>
    <lineage>
        <taxon>Bacteria</taxon>
        <taxon>Bacillati</taxon>
        <taxon>Actinomycetota</taxon>
        <taxon>Actinomycetes</taxon>
        <taxon>Micrococcales</taxon>
        <taxon>Micrococcaceae</taxon>
        <taxon>Arthrobacter</taxon>
        <taxon>environmental samples</taxon>
    </lineage>
</organism>
<evidence type="ECO:0000313" key="2">
    <source>
        <dbReference type="EMBL" id="CAA9264097.1"/>
    </source>
</evidence>
<feature type="compositionally biased region" description="Basic residues" evidence="1">
    <location>
        <begin position="1"/>
        <end position="10"/>
    </location>
</feature>
<feature type="region of interest" description="Disordered" evidence="1">
    <location>
        <begin position="1"/>
        <end position="96"/>
    </location>
</feature>
<sequence>GTVQRRHRQSCRSQRAGAGNHRQAAGRGRLHAGRAEGTRGVVDRPGRRQLPGTRRPVAGNAGEGRGIPGSHQRGTRGRGPPLRRGGIEQRSNVPAL</sequence>
<feature type="non-terminal residue" evidence="2">
    <location>
        <position position="96"/>
    </location>
</feature>
<reference evidence="2" key="1">
    <citation type="submission" date="2020-02" db="EMBL/GenBank/DDBJ databases">
        <authorList>
            <person name="Meier V. D."/>
        </authorList>
    </citation>
    <scope>NUCLEOTIDE SEQUENCE</scope>
    <source>
        <strain evidence="2">AVDCRST_MAG83</strain>
    </source>
</reference>
<gene>
    <name evidence="2" type="ORF">AVDCRST_MAG83-3153</name>
</gene>
<feature type="compositionally biased region" description="Basic and acidic residues" evidence="1">
    <location>
        <begin position="33"/>
        <end position="46"/>
    </location>
</feature>
<feature type="non-terminal residue" evidence="2">
    <location>
        <position position="1"/>
    </location>
</feature>
<accession>A0A6J4J139</accession>
<proteinExistence type="predicted"/>
<evidence type="ECO:0000256" key="1">
    <source>
        <dbReference type="SAM" id="MobiDB-lite"/>
    </source>
</evidence>
<name>A0A6J4J139_9MICC</name>
<dbReference type="AlphaFoldDB" id="A0A6J4J139"/>